<sequence length="202" mass="21935">MSANRSRNAVILQSALVYDGWYKLYRLAVQMPCGAVVERHVEDHGSAVCVLPYDPERRCALVVSLPRPPLLWTGSAPLLEAIAGNLDGDTPAEAATREALEEAGVRLAELEPLATIWSLPSLSTERVFLFLSPYAQHQHIGLGGGCSDEAESVTAHEIALPLLAEMADRNELGDPKLLILVQSLRLRRPELFTPILPPEAAA</sequence>
<dbReference type="SUPFAM" id="SSF55811">
    <property type="entry name" value="Nudix"/>
    <property type="match status" value="1"/>
</dbReference>
<accession>A0ABW4I5Y8</accession>
<name>A0ABW4I5Y8_9SPHN</name>
<evidence type="ECO:0000259" key="1">
    <source>
        <dbReference type="PROSITE" id="PS51462"/>
    </source>
</evidence>
<dbReference type="InterPro" id="IPR000086">
    <property type="entry name" value="NUDIX_hydrolase_dom"/>
</dbReference>
<keyword evidence="3" id="KW-1185">Reference proteome</keyword>
<dbReference type="EMBL" id="JBHUDY010000001">
    <property type="protein sequence ID" value="MFD1612617.1"/>
    <property type="molecule type" value="Genomic_DNA"/>
</dbReference>
<gene>
    <name evidence="2" type="ORF">ACFSCW_12470</name>
</gene>
<reference evidence="3" key="1">
    <citation type="journal article" date="2019" name="Int. J. Syst. Evol. Microbiol.">
        <title>The Global Catalogue of Microorganisms (GCM) 10K type strain sequencing project: providing services to taxonomists for standard genome sequencing and annotation.</title>
        <authorList>
            <consortium name="The Broad Institute Genomics Platform"/>
            <consortium name="The Broad Institute Genome Sequencing Center for Infectious Disease"/>
            <person name="Wu L."/>
            <person name="Ma J."/>
        </authorList>
    </citation>
    <scope>NUCLEOTIDE SEQUENCE [LARGE SCALE GENOMIC DNA]</scope>
    <source>
        <strain evidence="3">CGMCC 1.16275</strain>
    </source>
</reference>
<proteinExistence type="predicted"/>
<dbReference type="InterPro" id="IPR015797">
    <property type="entry name" value="NUDIX_hydrolase-like_dom_sf"/>
</dbReference>
<dbReference type="Pfam" id="PF00293">
    <property type="entry name" value="NUDIX"/>
    <property type="match status" value="1"/>
</dbReference>
<dbReference type="PROSITE" id="PS51462">
    <property type="entry name" value="NUDIX"/>
    <property type="match status" value="1"/>
</dbReference>
<dbReference type="RefSeq" id="WP_380889673.1">
    <property type="nucleotide sequence ID" value="NZ_JBHUDY010000001.1"/>
</dbReference>
<feature type="domain" description="Nudix hydrolase" evidence="1">
    <location>
        <begin position="43"/>
        <end position="180"/>
    </location>
</feature>
<evidence type="ECO:0000313" key="3">
    <source>
        <dbReference type="Proteomes" id="UP001597115"/>
    </source>
</evidence>
<organism evidence="2 3">
    <name type="scientific">Sphingomonas tabacisoli</name>
    <dbReference type="NCBI Taxonomy" id="2249466"/>
    <lineage>
        <taxon>Bacteria</taxon>
        <taxon>Pseudomonadati</taxon>
        <taxon>Pseudomonadota</taxon>
        <taxon>Alphaproteobacteria</taxon>
        <taxon>Sphingomonadales</taxon>
        <taxon>Sphingomonadaceae</taxon>
        <taxon>Sphingomonas</taxon>
    </lineage>
</organism>
<dbReference type="Gene3D" id="3.90.79.10">
    <property type="entry name" value="Nucleoside Triphosphate Pyrophosphohydrolase"/>
    <property type="match status" value="1"/>
</dbReference>
<dbReference type="Proteomes" id="UP001597115">
    <property type="component" value="Unassembled WGS sequence"/>
</dbReference>
<protein>
    <submittedName>
        <fullName evidence="2">NUDIX domain-containing protein</fullName>
    </submittedName>
</protein>
<comment type="caution">
    <text evidence="2">The sequence shown here is derived from an EMBL/GenBank/DDBJ whole genome shotgun (WGS) entry which is preliminary data.</text>
</comment>
<evidence type="ECO:0000313" key="2">
    <source>
        <dbReference type="EMBL" id="MFD1612617.1"/>
    </source>
</evidence>